<keyword evidence="5" id="KW-0812">Transmembrane</keyword>
<dbReference type="STRING" id="3916.A0A1S3W1H0"/>
<dbReference type="Proteomes" id="UP000087766">
    <property type="component" value="Unplaced"/>
</dbReference>
<organism evidence="7 8">
    <name type="scientific">Vigna radiata var. radiata</name>
    <name type="common">Mung bean</name>
    <name type="synonym">Phaseolus aureus</name>
    <dbReference type="NCBI Taxonomy" id="3916"/>
    <lineage>
        <taxon>Eukaryota</taxon>
        <taxon>Viridiplantae</taxon>
        <taxon>Streptophyta</taxon>
        <taxon>Embryophyta</taxon>
        <taxon>Tracheophyta</taxon>
        <taxon>Spermatophyta</taxon>
        <taxon>Magnoliopsida</taxon>
        <taxon>eudicotyledons</taxon>
        <taxon>Gunneridae</taxon>
        <taxon>Pentapetalae</taxon>
        <taxon>rosids</taxon>
        <taxon>fabids</taxon>
        <taxon>Fabales</taxon>
        <taxon>Fabaceae</taxon>
        <taxon>Papilionoideae</taxon>
        <taxon>50 kb inversion clade</taxon>
        <taxon>NPAAA clade</taxon>
        <taxon>indigoferoid/millettioid clade</taxon>
        <taxon>Phaseoleae</taxon>
        <taxon>Vigna</taxon>
    </lineage>
</organism>
<dbReference type="KEGG" id="vra:106780548"/>
<dbReference type="PROSITE" id="PS51999">
    <property type="entry name" value="ZF_GRF"/>
    <property type="match status" value="1"/>
</dbReference>
<evidence type="ECO:0000256" key="5">
    <source>
        <dbReference type="SAM" id="Phobius"/>
    </source>
</evidence>
<gene>
    <name evidence="8" type="primary">LOC106780548</name>
</gene>
<evidence type="ECO:0000313" key="8">
    <source>
        <dbReference type="RefSeq" id="XP_014524337.1"/>
    </source>
</evidence>
<reference evidence="8" key="1">
    <citation type="submission" date="2025-08" db="UniProtKB">
        <authorList>
            <consortium name="RefSeq"/>
        </authorList>
    </citation>
    <scope>IDENTIFICATION</scope>
    <source>
        <tissue evidence="8">Leaf</tissue>
    </source>
</reference>
<evidence type="ECO:0000256" key="1">
    <source>
        <dbReference type="ARBA" id="ARBA00022723"/>
    </source>
</evidence>
<protein>
    <submittedName>
        <fullName evidence="8">Uncharacterized protein LOC106780548</fullName>
    </submittedName>
</protein>
<dbReference type="GeneID" id="106780548"/>
<feature type="transmembrane region" description="Helical" evidence="5">
    <location>
        <begin position="139"/>
        <end position="159"/>
    </location>
</feature>
<proteinExistence type="predicted"/>
<keyword evidence="5" id="KW-0472">Membrane</keyword>
<evidence type="ECO:0000256" key="4">
    <source>
        <dbReference type="PROSITE-ProRule" id="PRU01343"/>
    </source>
</evidence>
<keyword evidence="7" id="KW-1185">Reference proteome</keyword>
<keyword evidence="2 4" id="KW-0863">Zinc-finger</keyword>
<dbReference type="Pfam" id="PF06839">
    <property type="entry name" value="Zn_ribbon_GRF"/>
    <property type="match status" value="1"/>
</dbReference>
<accession>A0A1S3W1H0</accession>
<dbReference type="RefSeq" id="XP_014524337.1">
    <property type="nucleotide sequence ID" value="XM_014668851.1"/>
</dbReference>
<dbReference type="AlphaFoldDB" id="A0A1S3W1H0"/>
<sequence length="162" mass="18281">MSMQHPSSSCSCNECRKQIHCVSSHGYGGWSRKEASLSCHCGEKCVLRTAKTTKNRGRQFWGCPRYKVGSETVGCNYFRWLADCGHDESVSCEVLEANDQRLVKNFENESDNKIVGRKVEEKFVAVQKAVMGVERWTKILVHVVSVLCVMNIIVIAMFLGRT</sequence>
<evidence type="ECO:0000259" key="6">
    <source>
        <dbReference type="PROSITE" id="PS51999"/>
    </source>
</evidence>
<evidence type="ECO:0000256" key="2">
    <source>
        <dbReference type="ARBA" id="ARBA00022771"/>
    </source>
</evidence>
<keyword evidence="3" id="KW-0862">Zinc</keyword>
<feature type="domain" description="GRF-type" evidence="6">
    <location>
        <begin position="39"/>
        <end position="84"/>
    </location>
</feature>
<dbReference type="OrthoDB" id="1397299at2759"/>
<dbReference type="GO" id="GO:0008270">
    <property type="term" value="F:zinc ion binding"/>
    <property type="evidence" value="ECO:0007669"/>
    <property type="project" value="UniProtKB-KW"/>
</dbReference>
<evidence type="ECO:0000256" key="3">
    <source>
        <dbReference type="ARBA" id="ARBA00022833"/>
    </source>
</evidence>
<name>A0A1S3W1H0_VIGRR</name>
<keyword evidence="1" id="KW-0479">Metal-binding</keyword>
<keyword evidence="5" id="KW-1133">Transmembrane helix</keyword>
<evidence type="ECO:0000313" key="7">
    <source>
        <dbReference type="Proteomes" id="UP000087766"/>
    </source>
</evidence>
<dbReference type="InterPro" id="IPR010666">
    <property type="entry name" value="Znf_GRF"/>
</dbReference>
<dbReference type="PANTHER" id="PTHR33248">
    <property type="entry name" value="ZINC ION-BINDING PROTEIN"/>
    <property type="match status" value="1"/>
</dbReference>